<evidence type="ECO:0000313" key="3">
    <source>
        <dbReference type="EMBL" id="QTU84435.1"/>
    </source>
</evidence>
<gene>
    <name evidence="2" type="ORF">GMI68_03645</name>
    <name evidence="3" type="ORF">J7S26_00390</name>
</gene>
<dbReference type="KEGG" id="ebz:J7S26_00390"/>
<dbReference type="EMBL" id="CP072829">
    <property type="protein sequence ID" value="QTU84435.1"/>
    <property type="molecule type" value="Genomic_DNA"/>
</dbReference>
<feature type="transmembrane region" description="Helical" evidence="1">
    <location>
        <begin position="175"/>
        <end position="196"/>
    </location>
</feature>
<reference evidence="3" key="2">
    <citation type="submission" date="2021-04" db="EMBL/GenBank/DDBJ databases">
        <title>Novel species in family Eggerthellaceae.</title>
        <authorList>
            <person name="Zhang G."/>
        </authorList>
    </citation>
    <scope>NUCLEOTIDE SEQUENCE</scope>
    <source>
        <strain evidence="3">Zg-886</strain>
    </source>
</reference>
<dbReference type="Proteomes" id="UP000671910">
    <property type="component" value="Chromosome"/>
</dbReference>
<dbReference type="Proteomes" id="UP000636394">
    <property type="component" value="Unassembled WGS sequence"/>
</dbReference>
<feature type="transmembrane region" description="Helical" evidence="1">
    <location>
        <begin position="203"/>
        <end position="223"/>
    </location>
</feature>
<sequence>MRRSARRTRSCASASCGRETRPLKPPAISVFTLKVVAIVAMTCNHAAYLFDGVMPAPLLFVFYAVGGLTFPIMAFLLVEGYRHTSSLRRYAGRLLMFALVSQVPYWLFLAHTGNVLFTLLISLFALYLYDAMQSRPLFWLVFAGLVLLSAACDWGVLGPIMVLMMRTVPDERLRIVYPIVLVMLASGIPQLLEFLATRDLMTLSFALYALLGSAADMPLLMAYDGRRGRPMKWFFYAYYPAHIAVLGLVAMGMGANLPLPPW</sequence>
<name>A0A9E6MQS7_9ACTN</name>
<dbReference type="Pfam" id="PF05857">
    <property type="entry name" value="TraX"/>
    <property type="match status" value="1"/>
</dbReference>
<evidence type="ECO:0000313" key="4">
    <source>
        <dbReference type="Proteomes" id="UP000636394"/>
    </source>
</evidence>
<feature type="transmembrane region" description="Helical" evidence="1">
    <location>
        <begin position="56"/>
        <end position="78"/>
    </location>
</feature>
<dbReference type="AlphaFoldDB" id="A0A9E6MQS7"/>
<keyword evidence="1" id="KW-0812">Transmembrane</keyword>
<evidence type="ECO:0000256" key="1">
    <source>
        <dbReference type="SAM" id="Phobius"/>
    </source>
</evidence>
<keyword evidence="1" id="KW-1133">Transmembrane helix</keyword>
<accession>A0A9E6MQS7</accession>
<evidence type="ECO:0000313" key="5">
    <source>
        <dbReference type="Proteomes" id="UP000671910"/>
    </source>
</evidence>
<proteinExistence type="predicted"/>
<feature type="transmembrane region" description="Helical" evidence="1">
    <location>
        <begin position="28"/>
        <end position="50"/>
    </location>
</feature>
<keyword evidence="4" id="KW-1185">Reference proteome</keyword>
<dbReference type="InterPro" id="IPR008875">
    <property type="entry name" value="TraX"/>
</dbReference>
<keyword evidence="1" id="KW-0472">Membrane</keyword>
<protein>
    <submittedName>
        <fullName evidence="3">Conjugal transfer protein TraX</fullName>
    </submittedName>
</protein>
<feature type="transmembrane region" description="Helical" evidence="1">
    <location>
        <begin position="137"/>
        <end position="163"/>
    </location>
</feature>
<feature type="transmembrane region" description="Helical" evidence="1">
    <location>
        <begin position="114"/>
        <end position="130"/>
    </location>
</feature>
<feature type="transmembrane region" description="Helical" evidence="1">
    <location>
        <begin position="235"/>
        <end position="259"/>
    </location>
</feature>
<organism evidence="3 5">
    <name type="scientific">Xiamenia xianingshaonis</name>
    <dbReference type="NCBI Taxonomy" id="2682776"/>
    <lineage>
        <taxon>Bacteria</taxon>
        <taxon>Bacillati</taxon>
        <taxon>Actinomycetota</taxon>
        <taxon>Coriobacteriia</taxon>
        <taxon>Eggerthellales</taxon>
        <taxon>Eggerthellaceae</taxon>
        <taxon>Xiamenia</taxon>
    </lineage>
</organism>
<evidence type="ECO:0000313" key="2">
    <source>
        <dbReference type="EMBL" id="NHM13873.1"/>
    </source>
</evidence>
<reference evidence="2 4" key="1">
    <citation type="submission" date="2019-11" db="EMBL/GenBank/DDBJ databases">
        <title>Eggerthellaceae novel genus isolated from the rectal contents of marmort.</title>
        <authorList>
            <person name="Zhang G."/>
        </authorList>
    </citation>
    <scope>NUCLEOTIDE SEQUENCE [LARGE SCALE GENOMIC DNA]</scope>
    <source>
        <strain evidence="4">zg-886</strain>
        <strain evidence="2">Zg-886</strain>
    </source>
</reference>
<dbReference type="EMBL" id="WPCR01000004">
    <property type="protein sequence ID" value="NHM13873.1"/>
    <property type="molecule type" value="Genomic_DNA"/>
</dbReference>